<dbReference type="Proteomes" id="UP000239590">
    <property type="component" value="Unassembled WGS sequence"/>
</dbReference>
<dbReference type="RefSeq" id="WP_104713466.1">
    <property type="nucleotide sequence ID" value="NZ_PTRA01000001.1"/>
</dbReference>
<dbReference type="InterPro" id="IPR037524">
    <property type="entry name" value="PA14/GLEYA"/>
</dbReference>
<evidence type="ECO:0000259" key="1">
    <source>
        <dbReference type="PROSITE" id="PS51820"/>
    </source>
</evidence>
<protein>
    <recommendedName>
        <fullName evidence="1">PA14 domain-containing protein</fullName>
    </recommendedName>
</protein>
<proteinExistence type="predicted"/>
<dbReference type="SUPFAM" id="SSF56988">
    <property type="entry name" value="Anthrax protective antigen"/>
    <property type="match status" value="1"/>
</dbReference>
<dbReference type="Pfam" id="PF06439">
    <property type="entry name" value="3keto-disac_hyd"/>
    <property type="match status" value="1"/>
</dbReference>
<dbReference type="OrthoDB" id="938897at2"/>
<dbReference type="GO" id="GO:0016787">
    <property type="term" value="F:hydrolase activity"/>
    <property type="evidence" value="ECO:0007669"/>
    <property type="project" value="InterPro"/>
</dbReference>
<dbReference type="PROSITE" id="PS51820">
    <property type="entry name" value="PA14"/>
    <property type="match status" value="1"/>
</dbReference>
<dbReference type="AlphaFoldDB" id="A0A2S7IT82"/>
<accession>A0A2S7IT82</accession>
<name>A0A2S7IT82_9BACT</name>
<keyword evidence="3" id="KW-1185">Reference proteome</keyword>
<reference evidence="3" key="1">
    <citation type="submission" date="2018-02" db="EMBL/GenBank/DDBJ databases">
        <title>Genome sequencing of Solimonas sp. HR-BB.</title>
        <authorList>
            <person name="Lee Y."/>
            <person name="Jeon C.O."/>
        </authorList>
    </citation>
    <scope>NUCLEOTIDE SEQUENCE [LARGE SCALE GENOMIC DNA]</scope>
    <source>
        <strain evidence="3">HR-U</strain>
    </source>
</reference>
<comment type="caution">
    <text evidence="2">The sequence shown here is derived from an EMBL/GenBank/DDBJ whole genome shotgun (WGS) entry which is preliminary data.</text>
</comment>
<dbReference type="EMBL" id="PTRA01000001">
    <property type="protein sequence ID" value="PQA60800.1"/>
    <property type="molecule type" value="Genomic_DNA"/>
</dbReference>
<evidence type="ECO:0000313" key="2">
    <source>
        <dbReference type="EMBL" id="PQA60800.1"/>
    </source>
</evidence>
<evidence type="ECO:0000313" key="3">
    <source>
        <dbReference type="Proteomes" id="UP000239590"/>
    </source>
</evidence>
<sequence length="610" mass="66962">MKINLLPKNETKWRWMLGLSMGCWTALSAQTPLPLTDVSAFKNPTKTWSIVGGVTGSPKDAALKGQKGTGVLLATPGKGSSQTDYLVTNTEHGDLKLSLDFMLPQGANSGVYLMGRYEVQLYDSWGVQHPKASDCGGIYERWDENRKPNGYEGHPPRMNAAKAPGLWQHLEVEFEAPKFDGSGKKIANARFVKVVLNGTIVHQNLEVFGPTRAALFTDEKARGPLAFQGDHGPVALRNISMELLDKAPVTVGPVQYTFYTGKFNTIPKLDTMKAKPVRTGTAEKLSSVLADGRSDFLIVFNGTIQAPEADNYQFILQWMELGQLIIDGRTVFDGELSFDKPRTIDVPLTAGEHKFTLLHAKNKSWLPKVLGLYVQRKGSHLQELHGFGSVPDTDPVPVITVHPRDQVEQVRSFVYMPGYNEGDGHKKLRVLHLGDPSGVHYSYDLDQATVLMSWRGAFINMSDAWHERGEAQTASPLGSPVLALWGTSPLGMAGSTTPDSTAGLVYKGYRLDEVGHPTFRYQLAGGEFTDFIRPYENGRGLSRTVSLKDGSNLAYRLAKGKTITALSKGLYLIDGDYYVQTGAKAQVVTNNGGQELRVSGSPSVQYELIW</sequence>
<dbReference type="InterPro" id="IPR010496">
    <property type="entry name" value="AL/BT2_dom"/>
</dbReference>
<feature type="domain" description="PA14" evidence="1">
    <location>
        <begin position="248"/>
        <end position="394"/>
    </location>
</feature>
<organism evidence="2 3">
    <name type="scientific">Siphonobacter curvatus</name>
    <dbReference type="NCBI Taxonomy" id="2094562"/>
    <lineage>
        <taxon>Bacteria</taxon>
        <taxon>Pseudomonadati</taxon>
        <taxon>Bacteroidota</taxon>
        <taxon>Cytophagia</taxon>
        <taxon>Cytophagales</taxon>
        <taxon>Cytophagaceae</taxon>
        <taxon>Siphonobacter</taxon>
    </lineage>
</organism>
<gene>
    <name evidence="2" type="ORF">C5O19_14650</name>
</gene>
<dbReference type="Gene3D" id="2.60.120.560">
    <property type="entry name" value="Exo-inulinase, domain 1"/>
    <property type="match status" value="1"/>
</dbReference>